<comment type="subunit">
    <text evidence="5">Homodecamer; pentamer of dimers.</text>
</comment>
<dbReference type="GO" id="GO:0000287">
    <property type="term" value="F:magnesium ion binding"/>
    <property type="evidence" value="ECO:0007669"/>
    <property type="project" value="TreeGrafter"/>
</dbReference>
<dbReference type="AlphaFoldDB" id="A0AAX3ASM3"/>
<keyword evidence="5 8" id="KW-0460">Magnesium</keyword>
<dbReference type="GO" id="GO:0015940">
    <property type="term" value="P:pantothenate biosynthetic process"/>
    <property type="evidence" value="ECO:0007669"/>
    <property type="project" value="UniProtKB-UniRule"/>
</dbReference>
<feature type="binding site" evidence="5 8">
    <location>
        <position position="81"/>
    </location>
    <ligand>
        <name>Mg(2+)</name>
        <dbReference type="ChEBI" id="CHEBI:18420"/>
    </ligand>
</feature>
<comment type="similarity">
    <text evidence="2 5">Belongs to the PanB family.</text>
</comment>
<comment type="cofactor">
    <cofactor evidence="5 8">
        <name>Mg(2+)</name>
        <dbReference type="ChEBI" id="CHEBI:18420"/>
    </cofactor>
    <text evidence="5 8">Binds 1 Mg(2+) ion per subunit.</text>
</comment>
<feature type="binding site" evidence="5 7">
    <location>
        <position position="81"/>
    </location>
    <ligand>
        <name>3-methyl-2-oxobutanoate</name>
        <dbReference type="ChEBI" id="CHEBI:11851"/>
    </ligand>
</feature>
<feature type="binding site" evidence="5 7">
    <location>
        <position position="111"/>
    </location>
    <ligand>
        <name>3-methyl-2-oxobutanoate</name>
        <dbReference type="ChEBI" id="CHEBI:11851"/>
    </ligand>
</feature>
<keyword evidence="4 5" id="KW-0173">Coenzyme A biosynthesis</keyword>
<dbReference type="PANTHER" id="PTHR20881:SF0">
    <property type="entry name" value="3-METHYL-2-OXOBUTANOATE HYDROXYMETHYLTRANSFERASE"/>
    <property type="match status" value="1"/>
</dbReference>
<dbReference type="CDD" id="cd06557">
    <property type="entry name" value="KPHMT-like"/>
    <property type="match status" value="1"/>
</dbReference>
<dbReference type="GO" id="GO:0015937">
    <property type="term" value="P:coenzyme A biosynthetic process"/>
    <property type="evidence" value="ECO:0007669"/>
    <property type="project" value="UniProtKB-UniRule"/>
</dbReference>
<protein>
    <recommendedName>
        <fullName evidence="5">3-methyl-2-oxobutanoate hydroxymethyltransferase</fullName>
        <ecNumber evidence="5">2.1.2.11</ecNumber>
    </recommendedName>
    <alternativeName>
        <fullName evidence="5">Ketopantoate hydroxymethyltransferase</fullName>
        <shortName evidence="5">KPHMT</shortName>
    </alternativeName>
</protein>
<dbReference type="NCBIfam" id="NF001452">
    <property type="entry name" value="PRK00311.1"/>
    <property type="match status" value="1"/>
</dbReference>
<dbReference type="KEGG" id="hdo:MUK72_05930"/>
<feature type="binding site" evidence="5 8">
    <location>
        <position position="42"/>
    </location>
    <ligand>
        <name>Mg(2+)</name>
        <dbReference type="ChEBI" id="CHEBI:18420"/>
    </ligand>
</feature>
<feature type="binding site" evidence="5 7">
    <location>
        <begin position="42"/>
        <end position="43"/>
    </location>
    <ligand>
        <name>3-methyl-2-oxobutanoate</name>
        <dbReference type="ChEBI" id="CHEBI:11851"/>
    </ligand>
</feature>
<accession>A0AAX3ASM3</accession>
<comment type="subcellular location">
    <subcellularLocation>
        <location evidence="5">Cytoplasm</location>
    </subcellularLocation>
</comment>
<dbReference type="Gene3D" id="3.20.20.60">
    <property type="entry name" value="Phosphoenolpyruvate-binding domains"/>
    <property type="match status" value="1"/>
</dbReference>
<dbReference type="Proteomes" id="UP001500962">
    <property type="component" value="Unassembled WGS sequence"/>
</dbReference>
<dbReference type="InterPro" id="IPR015813">
    <property type="entry name" value="Pyrv/PenolPyrv_kinase-like_dom"/>
</dbReference>
<feature type="active site" description="Proton acceptor" evidence="5 6">
    <location>
        <position position="179"/>
    </location>
</feature>
<evidence type="ECO:0000256" key="5">
    <source>
        <dbReference type="HAMAP-Rule" id="MF_00156"/>
    </source>
</evidence>
<evidence type="ECO:0000256" key="1">
    <source>
        <dbReference type="ARBA" id="ARBA00005033"/>
    </source>
</evidence>
<dbReference type="GO" id="GO:0005737">
    <property type="term" value="C:cytoplasm"/>
    <property type="evidence" value="ECO:0007669"/>
    <property type="project" value="UniProtKB-SubCell"/>
</dbReference>
<evidence type="ECO:0000256" key="3">
    <source>
        <dbReference type="ARBA" id="ARBA00022679"/>
    </source>
</evidence>
<dbReference type="PANTHER" id="PTHR20881">
    <property type="entry name" value="3-METHYL-2-OXOBUTANOATE HYDROXYMETHYLTRANSFERASE"/>
    <property type="match status" value="1"/>
</dbReference>
<comment type="catalytic activity">
    <reaction evidence="5">
        <text>(6R)-5,10-methylene-5,6,7,8-tetrahydrofolate + 3-methyl-2-oxobutanoate + H2O = 2-dehydropantoate + (6S)-5,6,7,8-tetrahydrofolate</text>
        <dbReference type="Rhea" id="RHEA:11824"/>
        <dbReference type="ChEBI" id="CHEBI:11561"/>
        <dbReference type="ChEBI" id="CHEBI:11851"/>
        <dbReference type="ChEBI" id="CHEBI:15377"/>
        <dbReference type="ChEBI" id="CHEBI:15636"/>
        <dbReference type="ChEBI" id="CHEBI:57453"/>
        <dbReference type="EC" id="2.1.2.11"/>
    </reaction>
</comment>
<dbReference type="GeneID" id="71761368"/>
<dbReference type="PIRSF" id="PIRSF000388">
    <property type="entry name" value="Pantoate_hydroxy_MeTrfase"/>
    <property type="match status" value="1"/>
</dbReference>
<organism evidence="10 11">
    <name type="scientific">Halococcus dombrowskii</name>
    <dbReference type="NCBI Taxonomy" id="179637"/>
    <lineage>
        <taxon>Archaea</taxon>
        <taxon>Methanobacteriati</taxon>
        <taxon>Methanobacteriota</taxon>
        <taxon>Stenosarchaea group</taxon>
        <taxon>Halobacteria</taxon>
        <taxon>Halobacteriales</taxon>
        <taxon>Halococcaceae</taxon>
        <taxon>Halococcus</taxon>
    </lineage>
</organism>
<evidence type="ECO:0000256" key="8">
    <source>
        <dbReference type="PIRSR" id="PIRSR000388-3"/>
    </source>
</evidence>
<dbReference type="GO" id="GO:0003864">
    <property type="term" value="F:3-methyl-2-oxobutanoate hydroxymethyltransferase activity"/>
    <property type="evidence" value="ECO:0007669"/>
    <property type="project" value="UniProtKB-UniRule"/>
</dbReference>
<dbReference type="EMBL" id="BAAADN010000041">
    <property type="protein sequence ID" value="GAA0467820.1"/>
    <property type="molecule type" value="Genomic_DNA"/>
</dbReference>
<comment type="pathway">
    <text evidence="1">Cofactor biosynthesis; (R)-pantothenate biosynthesis; (R)-pantoate from 3-methyl-2-oxobutanoate: step 1/2.</text>
</comment>
<feature type="binding site" evidence="5 8">
    <location>
        <position position="113"/>
    </location>
    <ligand>
        <name>Mg(2+)</name>
        <dbReference type="ChEBI" id="CHEBI:18420"/>
    </ligand>
</feature>
<dbReference type="Pfam" id="PF02548">
    <property type="entry name" value="Pantoate_transf"/>
    <property type="match status" value="1"/>
</dbReference>
<evidence type="ECO:0000256" key="6">
    <source>
        <dbReference type="PIRSR" id="PIRSR000388-1"/>
    </source>
</evidence>
<dbReference type="HAMAP" id="MF_00156">
    <property type="entry name" value="PanB"/>
    <property type="match status" value="1"/>
</dbReference>
<reference evidence="10" key="2">
    <citation type="submission" date="2022-04" db="EMBL/GenBank/DDBJ databases">
        <title>Sequencing and genomic assembly of Halococcus dombrowskii.</title>
        <authorList>
            <person name="Lim S.W."/>
            <person name="MacLea K.S."/>
        </authorList>
    </citation>
    <scope>NUCLEOTIDE SEQUENCE</scope>
    <source>
        <strain evidence="10">H4</strain>
    </source>
</reference>
<sequence length="269" mass="28172">MPTTVGEFRADGETPLTMLTAYDAPTAAACERAGIDAILVGDSMGNAALGYDSTLPVTVDEVASRTGAVARATDETLVIADMPFLSFGVDEAESLHNAGKMLKEAGAHAVKLESGSHTIELTERLAELGIPVMAHLGLTPQKVNQLGYARQGTSREAASEIADLAVAHEEAGAFALVLEHVPANLAAQITDDLSIPTIGIGAGKNCDGQVLVANDVLGLGERIPPFAESFGDLRGEMENAISDYVDAVEDEEFPADEHSHVESDLDDLY</sequence>
<dbReference type="EC" id="2.1.2.11" evidence="5"/>
<dbReference type="InterPro" id="IPR003700">
    <property type="entry name" value="Pantoate_hydroxy_MeTrfase"/>
</dbReference>
<keyword evidence="5 8" id="KW-0479">Metal-binding</keyword>
<dbReference type="RefSeq" id="WP_244704785.1">
    <property type="nucleotide sequence ID" value="NZ_BAAADN010000041.1"/>
</dbReference>
<evidence type="ECO:0000313" key="10">
    <source>
        <dbReference type="EMBL" id="UOO96245.1"/>
    </source>
</evidence>
<comment type="function">
    <text evidence="5">Catalyzes the reversible reaction in which hydroxymethyl group from 5,10-methylenetetrahydrofolate is transferred onto alpha-ketoisovalerate to form ketopantoate.</text>
</comment>
<evidence type="ECO:0000313" key="11">
    <source>
        <dbReference type="Proteomes" id="UP000830542"/>
    </source>
</evidence>
<dbReference type="Proteomes" id="UP000830542">
    <property type="component" value="Chromosome"/>
</dbReference>
<reference evidence="9" key="1">
    <citation type="journal article" date="2014" name="Int. J. Syst. Evol. Microbiol.">
        <title>Complete genome sequence of Corynebacterium casei LMG S-19264T (=DSM 44701T), isolated from a smear-ripened cheese.</title>
        <authorList>
            <consortium name="US DOE Joint Genome Institute (JGI-PGF)"/>
            <person name="Walter F."/>
            <person name="Albersmeier A."/>
            <person name="Kalinowski J."/>
            <person name="Ruckert C."/>
        </authorList>
    </citation>
    <scope>NUCLEOTIDE SEQUENCE</scope>
    <source>
        <strain evidence="9">JCM 12289</strain>
    </source>
</reference>
<evidence type="ECO:0000256" key="2">
    <source>
        <dbReference type="ARBA" id="ARBA00008676"/>
    </source>
</evidence>
<evidence type="ECO:0000256" key="7">
    <source>
        <dbReference type="PIRSR" id="PIRSR000388-2"/>
    </source>
</evidence>
<evidence type="ECO:0000256" key="4">
    <source>
        <dbReference type="ARBA" id="ARBA00022993"/>
    </source>
</evidence>
<gene>
    <name evidence="5 10" type="primary">panB</name>
    <name evidence="9" type="ORF">GCM10008985_25990</name>
    <name evidence="10" type="ORF">MUK72_05930</name>
</gene>
<name>A0AAX3ASM3_HALDO</name>
<dbReference type="NCBIfam" id="TIGR00222">
    <property type="entry name" value="panB"/>
    <property type="match status" value="1"/>
</dbReference>
<keyword evidence="5" id="KW-0963">Cytoplasm</keyword>
<reference evidence="9" key="3">
    <citation type="submission" date="2023-12" db="EMBL/GenBank/DDBJ databases">
        <authorList>
            <person name="Sun Q."/>
            <person name="Inoue M."/>
        </authorList>
    </citation>
    <scope>NUCLEOTIDE SEQUENCE</scope>
    <source>
        <strain evidence="9">JCM 12289</strain>
    </source>
</reference>
<keyword evidence="11" id="KW-1185">Reference proteome</keyword>
<proteinExistence type="inferred from homology"/>
<evidence type="ECO:0000313" key="9">
    <source>
        <dbReference type="EMBL" id="GAA0467820.1"/>
    </source>
</evidence>
<dbReference type="InterPro" id="IPR040442">
    <property type="entry name" value="Pyrv_kinase-like_dom_sf"/>
</dbReference>
<keyword evidence="3 5" id="KW-0808">Transferase</keyword>
<comment type="pathway">
    <text evidence="5">Cofactor biosynthesis; coenzyme A biosynthesis.</text>
</comment>
<dbReference type="FunFam" id="3.20.20.60:FF:000003">
    <property type="entry name" value="3-methyl-2-oxobutanoate hydroxymethyltransferase"/>
    <property type="match status" value="1"/>
</dbReference>
<dbReference type="SUPFAM" id="SSF51621">
    <property type="entry name" value="Phosphoenolpyruvate/pyruvate domain"/>
    <property type="match status" value="1"/>
</dbReference>
<dbReference type="EMBL" id="CP095005">
    <property type="protein sequence ID" value="UOO96245.1"/>
    <property type="molecule type" value="Genomic_DNA"/>
</dbReference>